<keyword evidence="1 3" id="KW-0489">Methyltransferase</keyword>
<keyword evidence="2 3" id="KW-0808">Transferase</keyword>
<name>A0A317FCU2_9PROT</name>
<dbReference type="GO" id="GO:0032259">
    <property type="term" value="P:methylation"/>
    <property type="evidence" value="ECO:0007669"/>
    <property type="project" value="UniProtKB-KW"/>
</dbReference>
<dbReference type="EMBL" id="QGNA01000002">
    <property type="protein sequence ID" value="PWS36920.1"/>
    <property type="molecule type" value="Genomic_DNA"/>
</dbReference>
<dbReference type="SUPFAM" id="SSF53335">
    <property type="entry name" value="S-adenosyl-L-methionine-dependent methyltransferases"/>
    <property type="match status" value="1"/>
</dbReference>
<dbReference type="Gene3D" id="3.40.50.12710">
    <property type="match status" value="1"/>
</dbReference>
<evidence type="ECO:0000256" key="1">
    <source>
        <dbReference type="ARBA" id="ARBA00022603"/>
    </source>
</evidence>
<gene>
    <name evidence="3" type="ORF">DFH01_08490</name>
</gene>
<dbReference type="InterPro" id="IPR038375">
    <property type="entry name" value="NDUFAF7_sf"/>
</dbReference>
<dbReference type="Proteomes" id="UP000245765">
    <property type="component" value="Unassembled WGS sequence"/>
</dbReference>
<dbReference type="GO" id="GO:0035243">
    <property type="term" value="F:protein-arginine omega-N symmetric methyltransferase activity"/>
    <property type="evidence" value="ECO:0007669"/>
    <property type="project" value="TreeGrafter"/>
</dbReference>
<dbReference type="InterPro" id="IPR029063">
    <property type="entry name" value="SAM-dependent_MTases_sf"/>
</dbReference>
<keyword evidence="4" id="KW-1185">Reference proteome</keyword>
<accession>A0A317FCU2</accession>
<dbReference type="InterPro" id="IPR003788">
    <property type="entry name" value="NDUFAF7"/>
</dbReference>
<proteinExistence type="predicted"/>
<dbReference type="OrthoDB" id="9794208at2"/>
<dbReference type="PANTHER" id="PTHR12049:SF7">
    <property type="entry name" value="PROTEIN ARGININE METHYLTRANSFERASE NDUFAF7, MITOCHONDRIAL"/>
    <property type="match status" value="1"/>
</dbReference>
<dbReference type="AlphaFoldDB" id="A0A317FCU2"/>
<evidence type="ECO:0000256" key="2">
    <source>
        <dbReference type="ARBA" id="ARBA00022679"/>
    </source>
</evidence>
<sequence length="326" mass="33953">MARAVAGYYARQAQPFGRTGDFTTAPEISQAFGEVLGAWCAVLWERMGRPDPVILAECGPGRGTLMGDALRAVGQAAPAFHAAAQVHLVEQSPSLRDAQARLLGGAVAAWHDDIATLPPGPLLLLANEFLDALPIRQFVRRGGAWMERWVQDGAFVERPAEAAPALPAAAPEGAMKEVSEPAFAFVAALAGRLAAQGGAALLVDYGPAAPAFGDTLQAMQAHRTGLDPLAEPGARDLTAHVDFPALAEAARAAGAAALGPLPQGLFLQRLGLMTRAAMLAQARPRLAGEILSGAERLVAPEAMGRLFKVLALCDSRLAPPPGFEES</sequence>
<dbReference type="RefSeq" id="WP_109870031.1">
    <property type="nucleotide sequence ID" value="NZ_QGNA01000002.1"/>
</dbReference>
<organism evidence="3 4">
    <name type="scientific">Falsiroseomonas bella</name>
    <dbReference type="NCBI Taxonomy" id="2184016"/>
    <lineage>
        <taxon>Bacteria</taxon>
        <taxon>Pseudomonadati</taxon>
        <taxon>Pseudomonadota</taxon>
        <taxon>Alphaproteobacteria</taxon>
        <taxon>Acetobacterales</taxon>
        <taxon>Roseomonadaceae</taxon>
        <taxon>Falsiroseomonas</taxon>
    </lineage>
</organism>
<dbReference type="PANTHER" id="PTHR12049">
    <property type="entry name" value="PROTEIN ARGININE METHYLTRANSFERASE NDUFAF7, MITOCHONDRIAL"/>
    <property type="match status" value="1"/>
</dbReference>
<evidence type="ECO:0000313" key="4">
    <source>
        <dbReference type="Proteomes" id="UP000245765"/>
    </source>
</evidence>
<evidence type="ECO:0000313" key="3">
    <source>
        <dbReference type="EMBL" id="PWS36920.1"/>
    </source>
</evidence>
<comment type="caution">
    <text evidence="3">The sequence shown here is derived from an EMBL/GenBank/DDBJ whole genome shotgun (WGS) entry which is preliminary data.</text>
</comment>
<reference evidence="4" key="1">
    <citation type="submission" date="2018-05" db="EMBL/GenBank/DDBJ databases">
        <authorList>
            <person name="Du Z."/>
            <person name="Wang X."/>
        </authorList>
    </citation>
    <scope>NUCLEOTIDE SEQUENCE [LARGE SCALE GENOMIC DNA]</scope>
    <source>
        <strain evidence="4">CQN31</strain>
    </source>
</reference>
<protein>
    <submittedName>
        <fullName evidence="3">Methyltransferase</fullName>
    </submittedName>
</protein>
<dbReference type="Pfam" id="PF02636">
    <property type="entry name" value="Methyltransf_28"/>
    <property type="match status" value="1"/>
</dbReference>